<accession>A0A8J8B8S7</accession>
<dbReference type="RefSeq" id="WP_212537054.1">
    <property type="nucleotide sequence ID" value="NZ_JAGTUU010000005.1"/>
</dbReference>
<dbReference type="PANTHER" id="PTHR13194">
    <property type="entry name" value="COMPLEX I INTERMEDIATE-ASSOCIATED PROTEIN 30"/>
    <property type="match status" value="1"/>
</dbReference>
<comment type="similarity">
    <text evidence="1">Belongs to the CIA30 family.</text>
</comment>
<dbReference type="PANTHER" id="PTHR13194:SF19">
    <property type="entry name" value="NAD(P)-BINDING ROSSMANN-FOLD SUPERFAMILY PROTEIN"/>
    <property type="match status" value="1"/>
</dbReference>
<dbReference type="Pfam" id="PF08547">
    <property type="entry name" value="CIA30"/>
    <property type="match status" value="1"/>
</dbReference>
<evidence type="ECO:0000313" key="5">
    <source>
        <dbReference type="Proteomes" id="UP000681356"/>
    </source>
</evidence>
<evidence type="ECO:0000256" key="2">
    <source>
        <dbReference type="SAM" id="SignalP"/>
    </source>
</evidence>
<evidence type="ECO:0000256" key="1">
    <source>
        <dbReference type="ARBA" id="ARBA00007884"/>
    </source>
</evidence>
<dbReference type="AlphaFoldDB" id="A0A8J8B8S7"/>
<organism evidence="4 5">
    <name type="scientific">Thetidibacter halocola</name>
    <dbReference type="NCBI Taxonomy" id="2827239"/>
    <lineage>
        <taxon>Bacteria</taxon>
        <taxon>Pseudomonadati</taxon>
        <taxon>Pseudomonadota</taxon>
        <taxon>Alphaproteobacteria</taxon>
        <taxon>Rhodobacterales</taxon>
        <taxon>Roseobacteraceae</taxon>
        <taxon>Thetidibacter</taxon>
    </lineage>
</organism>
<comment type="caution">
    <text evidence="4">The sequence shown here is derived from an EMBL/GenBank/DDBJ whole genome shotgun (WGS) entry which is preliminary data.</text>
</comment>
<feature type="domain" description="NADH:ubiquinone oxidoreductase intermediate-associated protein 30" evidence="3">
    <location>
        <begin position="25"/>
        <end position="158"/>
    </location>
</feature>
<evidence type="ECO:0000259" key="3">
    <source>
        <dbReference type="Pfam" id="PF08547"/>
    </source>
</evidence>
<sequence>MKRLILALMLLTAMPLSADPLRLSDLSDPAEARQWRFFTDGVMGGVSTGQAVFEDGHLKLTGDVSTANNGGFIQVRREALALPEGTEALRIRVKGNGQAYYLHLRTSATLLPWQYYQASFTAPRDWTEITLKLSDFRPSGRMLPGTPRAGAVRSVALVAYGRDHAARVSLSGLWAEMPR</sequence>
<dbReference type="EMBL" id="JAGTUU010000005">
    <property type="protein sequence ID" value="MBS0125089.1"/>
    <property type="molecule type" value="Genomic_DNA"/>
</dbReference>
<gene>
    <name evidence="4" type="ORF">KB874_13425</name>
</gene>
<name>A0A8J8B8S7_9RHOB</name>
<dbReference type="InterPro" id="IPR039131">
    <property type="entry name" value="NDUFAF1"/>
</dbReference>
<keyword evidence="5" id="KW-1185">Reference proteome</keyword>
<dbReference type="InterPro" id="IPR008979">
    <property type="entry name" value="Galactose-bd-like_sf"/>
</dbReference>
<dbReference type="SUPFAM" id="SSF49785">
    <property type="entry name" value="Galactose-binding domain-like"/>
    <property type="match status" value="1"/>
</dbReference>
<proteinExistence type="inferred from homology"/>
<keyword evidence="2" id="KW-0732">Signal</keyword>
<evidence type="ECO:0000313" key="4">
    <source>
        <dbReference type="EMBL" id="MBS0125089.1"/>
    </source>
</evidence>
<protein>
    <submittedName>
        <fullName evidence="4">CIA30 family protein</fullName>
    </submittedName>
</protein>
<reference evidence="4" key="1">
    <citation type="submission" date="2021-04" db="EMBL/GenBank/DDBJ databases">
        <authorList>
            <person name="Yoon J."/>
        </authorList>
    </citation>
    <scope>NUCLEOTIDE SEQUENCE</scope>
    <source>
        <strain evidence="4">KMU-90</strain>
    </source>
</reference>
<feature type="chain" id="PRO_5035166213" evidence="2">
    <location>
        <begin position="19"/>
        <end position="179"/>
    </location>
</feature>
<dbReference type="Proteomes" id="UP000681356">
    <property type="component" value="Unassembled WGS sequence"/>
</dbReference>
<dbReference type="InterPro" id="IPR013857">
    <property type="entry name" value="NADH-UbQ_OxRdtase-assoc_prot30"/>
</dbReference>
<feature type="signal peptide" evidence="2">
    <location>
        <begin position="1"/>
        <end position="18"/>
    </location>
</feature>